<dbReference type="OrthoDB" id="3239987at2"/>
<organism evidence="2 3">
    <name type="scientific">Bifidobacterium cuniculi</name>
    <dbReference type="NCBI Taxonomy" id="1688"/>
    <lineage>
        <taxon>Bacteria</taxon>
        <taxon>Bacillati</taxon>
        <taxon>Actinomycetota</taxon>
        <taxon>Actinomycetes</taxon>
        <taxon>Bifidobacteriales</taxon>
        <taxon>Bifidobacteriaceae</taxon>
        <taxon>Bifidobacterium</taxon>
    </lineage>
</organism>
<feature type="chain" id="PRO_5038837308" evidence="1">
    <location>
        <begin position="28"/>
        <end position="201"/>
    </location>
</feature>
<feature type="signal peptide" evidence="1">
    <location>
        <begin position="1"/>
        <end position="27"/>
    </location>
</feature>
<dbReference type="PROSITE" id="PS51257">
    <property type="entry name" value="PROKAR_LIPOPROTEIN"/>
    <property type="match status" value="1"/>
</dbReference>
<keyword evidence="3" id="KW-1185">Reference proteome</keyword>
<comment type="caution">
    <text evidence="2">The sequence shown here is derived from an EMBL/GenBank/DDBJ whole genome shotgun (WGS) entry which is preliminary data.</text>
</comment>
<accession>A0A087B3M2</accession>
<dbReference type="AlphaFoldDB" id="A0A087B3M2"/>
<sequence length="201" mass="21037">MNKRMGIGILFKLVVGILAAMATFAFSSCAPHGDAVGDTQHREPEISYDADPGAPLTVAVIGTPGGNALDAPLLKALQSKRLIPRYTNTSGMADPAAVGQQAVDDAVRQHVKLIMVVGLTLDDADRTGWDDALSFARRAGISVVLTDPVDTPADATLFAAVFTVDNAAEDAEAIGDAAYTVINDYPHARDITVTTRTGEDS</sequence>
<dbReference type="RefSeq" id="WP_051920392.1">
    <property type="nucleotide sequence ID" value="NZ_JGYV01000001.1"/>
</dbReference>
<dbReference type="EMBL" id="JGYV01000001">
    <property type="protein sequence ID" value="KFI65622.1"/>
    <property type="molecule type" value="Genomic_DNA"/>
</dbReference>
<dbReference type="STRING" id="1688.BCUN_0117"/>
<gene>
    <name evidence="2" type="ORF">BCUN_0117</name>
</gene>
<dbReference type="eggNOG" id="ENOG5031MP9">
    <property type="taxonomic scope" value="Bacteria"/>
</dbReference>
<dbReference type="Proteomes" id="UP000029067">
    <property type="component" value="Unassembled WGS sequence"/>
</dbReference>
<protein>
    <submittedName>
        <fullName evidence="2">Sugar ABC transporter periplasmic protein</fullName>
    </submittedName>
</protein>
<proteinExistence type="predicted"/>
<reference evidence="2 3" key="1">
    <citation type="submission" date="2014-03" db="EMBL/GenBank/DDBJ databases">
        <title>Genomics of Bifidobacteria.</title>
        <authorList>
            <person name="Ventura M."/>
            <person name="Milani C."/>
            <person name="Lugli G.A."/>
        </authorList>
    </citation>
    <scope>NUCLEOTIDE SEQUENCE [LARGE SCALE GENOMIC DNA]</scope>
    <source>
        <strain evidence="2 3">LMG 10738</strain>
    </source>
</reference>
<evidence type="ECO:0000313" key="3">
    <source>
        <dbReference type="Proteomes" id="UP000029067"/>
    </source>
</evidence>
<dbReference type="Gene3D" id="3.40.50.2300">
    <property type="match status" value="1"/>
</dbReference>
<name>A0A087B3M2_9BIFI</name>
<keyword evidence="1" id="KW-0732">Signal</keyword>
<evidence type="ECO:0000256" key="1">
    <source>
        <dbReference type="SAM" id="SignalP"/>
    </source>
</evidence>
<evidence type="ECO:0000313" key="2">
    <source>
        <dbReference type="EMBL" id="KFI65622.1"/>
    </source>
</evidence>